<dbReference type="EMBL" id="JAWQEG010000918">
    <property type="protein sequence ID" value="KAK3884084.1"/>
    <property type="molecule type" value="Genomic_DNA"/>
</dbReference>
<dbReference type="GO" id="GO:0004814">
    <property type="term" value="F:arginine-tRNA ligase activity"/>
    <property type="evidence" value="ECO:0007669"/>
    <property type="project" value="InterPro"/>
</dbReference>
<evidence type="ECO:0000313" key="4">
    <source>
        <dbReference type="EMBL" id="KAK3884084.1"/>
    </source>
</evidence>
<evidence type="ECO:0000256" key="2">
    <source>
        <dbReference type="SAM" id="MobiDB-lite"/>
    </source>
</evidence>
<name>A0AAE1G0M0_PETCI</name>
<keyword evidence="1" id="KW-0175">Coiled coil</keyword>
<protein>
    <recommendedName>
        <fullName evidence="3">DALR anticodon binding domain-containing protein</fullName>
    </recommendedName>
</protein>
<feature type="domain" description="DALR anticodon binding" evidence="3">
    <location>
        <begin position="912"/>
        <end position="1061"/>
    </location>
</feature>
<dbReference type="InterPro" id="IPR008909">
    <property type="entry name" value="DALR_anticod-bd"/>
</dbReference>
<dbReference type="PANTHER" id="PTHR16043:SF1">
    <property type="entry name" value="DALR ANTICODON-BINDING DOMAIN-CONTAINING PROTEIN 3"/>
    <property type="match status" value="1"/>
</dbReference>
<dbReference type="AlphaFoldDB" id="A0AAE1G0M0"/>
<dbReference type="Gene3D" id="1.10.730.10">
    <property type="entry name" value="Isoleucyl-tRNA Synthetase, Domain 1"/>
    <property type="match status" value="1"/>
</dbReference>
<feature type="region of interest" description="Disordered" evidence="2">
    <location>
        <begin position="368"/>
        <end position="403"/>
    </location>
</feature>
<evidence type="ECO:0000313" key="5">
    <source>
        <dbReference type="Proteomes" id="UP001286313"/>
    </source>
</evidence>
<feature type="compositionally biased region" description="Basic and acidic residues" evidence="2">
    <location>
        <begin position="791"/>
        <end position="813"/>
    </location>
</feature>
<proteinExistence type="predicted"/>
<feature type="region of interest" description="Disordered" evidence="2">
    <location>
        <begin position="420"/>
        <end position="456"/>
    </location>
</feature>
<dbReference type="GO" id="GO:0005524">
    <property type="term" value="F:ATP binding"/>
    <property type="evidence" value="ECO:0007669"/>
    <property type="project" value="InterPro"/>
</dbReference>
<feature type="coiled-coil region" evidence="1">
    <location>
        <begin position="258"/>
        <end position="322"/>
    </location>
</feature>
<reference evidence="4" key="1">
    <citation type="submission" date="2023-10" db="EMBL/GenBank/DDBJ databases">
        <title>Genome assemblies of two species of porcelain crab, Petrolisthes cinctipes and Petrolisthes manimaculis (Anomura: Porcellanidae).</title>
        <authorList>
            <person name="Angst P."/>
        </authorList>
    </citation>
    <scope>NUCLEOTIDE SEQUENCE</scope>
    <source>
        <strain evidence="4">PB745_01</strain>
        <tissue evidence="4">Gill</tissue>
    </source>
</reference>
<evidence type="ECO:0000259" key="3">
    <source>
        <dbReference type="SMART" id="SM00836"/>
    </source>
</evidence>
<dbReference type="SMART" id="SM00836">
    <property type="entry name" value="DALR_1"/>
    <property type="match status" value="1"/>
</dbReference>
<dbReference type="GO" id="GO:0006420">
    <property type="term" value="P:arginyl-tRNA aminoacylation"/>
    <property type="evidence" value="ECO:0007669"/>
    <property type="project" value="InterPro"/>
</dbReference>
<organism evidence="4 5">
    <name type="scientific">Petrolisthes cinctipes</name>
    <name type="common">Flat porcelain crab</name>
    <dbReference type="NCBI Taxonomy" id="88211"/>
    <lineage>
        <taxon>Eukaryota</taxon>
        <taxon>Metazoa</taxon>
        <taxon>Ecdysozoa</taxon>
        <taxon>Arthropoda</taxon>
        <taxon>Crustacea</taxon>
        <taxon>Multicrustacea</taxon>
        <taxon>Malacostraca</taxon>
        <taxon>Eumalacostraca</taxon>
        <taxon>Eucarida</taxon>
        <taxon>Decapoda</taxon>
        <taxon>Pleocyemata</taxon>
        <taxon>Anomura</taxon>
        <taxon>Galatheoidea</taxon>
        <taxon>Porcellanidae</taxon>
        <taxon>Petrolisthes</taxon>
    </lineage>
</organism>
<feature type="region of interest" description="Disordered" evidence="2">
    <location>
        <begin position="784"/>
        <end position="813"/>
    </location>
</feature>
<dbReference type="InterPro" id="IPR009080">
    <property type="entry name" value="tRNAsynth_Ia_anticodon-bd"/>
</dbReference>
<dbReference type="GO" id="GO:0000049">
    <property type="term" value="F:tRNA binding"/>
    <property type="evidence" value="ECO:0007669"/>
    <property type="project" value="TreeGrafter"/>
</dbReference>
<sequence length="1061" mass="120789">METAKEVEYCCNKQSTSSLPICGWVTIRCLWLPLATMHEFFLKTFAKSFLECVVGKDVTQDLIAVFTTVVRRVDFEHVSEGDILVPLQSLPLREMTPLNTPLACLLEEPSDHNLQAAQEAVTKCEIPISRLELSGGKAHKDGGKKKAVGEFLRIYLSRSEIMQRTFSKLVQAGVDYGSTTIMDQINVSISCDGLGDDVVMEEQMETSSEGGRTSQVRSCMAEKVRRHKKKSVTTLRILALSTHLLRLVRFHKGRVCLQAEVEKKVEEMRKRAEELKRKEEEDKRAKEEKQRKFKQWHQRVEEKETNEERKRVNERKKMLTRRINKAFAKWKNEDWEDVEVEEVMEGAYLEGEEKVEWEGKDAKELIKERKTRKRKRKYAVPRSRPYQPLHLSARQPTHKDNLDSSICRASSIPLSLVSVASKQGHSSKTQNMKVTESQDNQDWNIPSKSNSQSDSHVIGNASFSEFQDSKIPEVSNSDDFGTHQMWPEPTIPHSYKPGDAPWVLQSDMAAGRVESNSLYVQQSEKMKSGIKCILAGQSLMEYLGTKKRKGKRKQEEGENPIERYTETNKKASLTGRNKQNITKRLGEQKLGLKRKKTYRTMSKLDKEMLRKRKVDVKHEKKITKCNVPQTEMKKKKDGLGSSDIAQWTPDHDFQLQMKTREPDTVEENINKVQLGVDRTAVGLAQKTDTKREELLADSKMHDHLSVVETESVSKNRNALNTVNDSHDKGEKCEGGNEWQTVSSSCVTGGDWVMWEKEVDCEEGGAGTRPMSHVTSEDLVSRGCTKGGLLSRDGETEKTGQGKESSENGERKCDENGEWIEERECRCAGVVDKRTNKPWEANSDDFHSLVLKEVQRASEGRQGEDEEEEAWRRFLEQQVSTCVTLQLLSVSHQAQVKVDLGNHTHNSKEWAFVLYNYSRLCGIFESFDYFVAQGDLPPLPPPHQLDFSLLRHDEEWALVWAYVLKWPEVAEAMGLGLLQWVTRGGKVPKAASFKTGVIVRFLSRLAHSTSRYYARHQVLPSDPSLAHLHPLVHVRLHLLHAIHTVMRTALGLLGVDSPPTSM</sequence>
<dbReference type="InterPro" id="IPR037380">
    <property type="entry name" value="DALRD3"/>
</dbReference>
<accession>A0AAE1G0M0</accession>
<evidence type="ECO:0000256" key="1">
    <source>
        <dbReference type="SAM" id="Coils"/>
    </source>
</evidence>
<gene>
    <name evidence="4" type="ORF">Pcinc_011620</name>
</gene>
<dbReference type="PANTHER" id="PTHR16043">
    <property type="entry name" value="DALRD3 PROTEIN"/>
    <property type="match status" value="1"/>
</dbReference>
<comment type="caution">
    <text evidence="4">The sequence shown here is derived from an EMBL/GenBank/DDBJ whole genome shotgun (WGS) entry which is preliminary data.</text>
</comment>
<keyword evidence="5" id="KW-1185">Reference proteome</keyword>
<dbReference type="Proteomes" id="UP001286313">
    <property type="component" value="Unassembled WGS sequence"/>
</dbReference>
<dbReference type="GO" id="GO:0106217">
    <property type="term" value="P:tRNA C3-cytosine methylation"/>
    <property type="evidence" value="ECO:0007669"/>
    <property type="project" value="TreeGrafter"/>
</dbReference>
<dbReference type="Pfam" id="PF05746">
    <property type="entry name" value="DALR_1"/>
    <property type="match status" value="1"/>
</dbReference>
<feature type="compositionally biased region" description="Basic residues" evidence="2">
    <location>
        <begin position="369"/>
        <end position="379"/>
    </location>
</feature>
<dbReference type="SUPFAM" id="SSF47323">
    <property type="entry name" value="Anticodon-binding domain of a subclass of class I aminoacyl-tRNA synthetases"/>
    <property type="match status" value="1"/>
</dbReference>